<sequence>MALLDRDHRDAAKDADGVDRRLLVVAVALAVLTLLAVLDLGRPVPGSLPPVEVRIPPLELLRDLPLAAQPVAPRRPLVEDDLLVHD</sequence>
<proteinExistence type="predicted"/>
<dbReference type="OrthoDB" id="7308183at2"/>
<dbReference type="RefSeq" id="WP_119833664.1">
    <property type="nucleotide sequence ID" value="NZ_QYUL01000005.1"/>
</dbReference>
<evidence type="ECO:0000313" key="3">
    <source>
        <dbReference type="Proteomes" id="UP000283458"/>
    </source>
</evidence>
<protein>
    <submittedName>
        <fullName evidence="2">Uncharacterized protein</fullName>
    </submittedName>
</protein>
<comment type="caution">
    <text evidence="2">The sequence shown here is derived from an EMBL/GenBank/DDBJ whole genome shotgun (WGS) entry which is preliminary data.</text>
</comment>
<keyword evidence="3" id="KW-1185">Reference proteome</keyword>
<dbReference type="EMBL" id="QYUL01000005">
    <property type="protein sequence ID" value="RJF77225.1"/>
    <property type="molecule type" value="Genomic_DNA"/>
</dbReference>
<name>A0A418VM72_9PROT</name>
<evidence type="ECO:0000256" key="1">
    <source>
        <dbReference type="SAM" id="Phobius"/>
    </source>
</evidence>
<organism evidence="2 3">
    <name type="scientific">Azospirillum cavernae</name>
    <dbReference type="NCBI Taxonomy" id="2320860"/>
    <lineage>
        <taxon>Bacteria</taxon>
        <taxon>Pseudomonadati</taxon>
        <taxon>Pseudomonadota</taxon>
        <taxon>Alphaproteobacteria</taxon>
        <taxon>Rhodospirillales</taxon>
        <taxon>Azospirillaceae</taxon>
        <taxon>Azospirillum</taxon>
    </lineage>
</organism>
<dbReference type="Proteomes" id="UP000283458">
    <property type="component" value="Unassembled WGS sequence"/>
</dbReference>
<gene>
    <name evidence="2" type="ORF">D3877_25710</name>
</gene>
<reference evidence="2 3" key="1">
    <citation type="submission" date="2018-09" db="EMBL/GenBank/DDBJ databases">
        <authorList>
            <person name="Zhu H."/>
        </authorList>
    </citation>
    <scope>NUCLEOTIDE SEQUENCE [LARGE SCALE GENOMIC DNA]</scope>
    <source>
        <strain evidence="2 3">K2W22B-5</strain>
    </source>
</reference>
<accession>A0A418VM72</accession>
<keyword evidence="1" id="KW-0472">Membrane</keyword>
<keyword evidence="1" id="KW-1133">Transmembrane helix</keyword>
<keyword evidence="1" id="KW-0812">Transmembrane</keyword>
<evidence type="ECO:0000313" key="2">
    <source>
        <dbReference type="EMBL" id="RJF77225.1"/>
    </source>
</evidence>
<dbReference type="AlphaFoldDB" id="A0A418VM72"/>
<feature type="transmembrane region" description="Helical" evidence="1">
    <location>
        <begin position="21"/>
        <end position="38"/>
    </location>
</feature>